<feature type="region of interest" description="Disordered" evidence="1">
    <location>
        <begin position="25"/>
        <end position="58"/>
    </location>
</feature>
<evidence type="ECO:0000313" key="4">
    <source>
        <dbReference type="Proteomes" id="UP000236305"/>
    </source>
</evidence>
<feature type="compositionally biased region" description="Low complexity" evidence="1">
    <location>
        <begin position="36"/>
        <end position="50"/>
    </location>
</feature>
<feature type="region of interest" description="Disordered" evidence="1">
    <location>
        <begin position="307"/>
        <end position="383"/>
    </location>
</feature>
<feature type="compositionally biased region" description="Low complexity" evidence="1">
    <location>
        <begin position="352"/>
        <end position="364"/>
    </location>
</feature>
<comment type="caution">
    <text evidence="2">The sequence shown here is derived from an EMBL/GenBank/DDBJ whole genome shotgun (WGS) entry which is preliminary data.</text>
</comment>
<dbReference type="AlphaFoldDB" id="A0A2J8CF90"/>
<feature type="region of interest" description="Disordered" evidence="1">
    <location>
        <begin position="190"/>
        <end position="216"/>
    </location>
</feature>
<feature type="compositionally biased region" description="Polar residues" evidence="1">
    <location>
        <begin position="194"/>
        <end position="215"/>
    </location>
</feature>
<dbReference type="Proteomes" id="UP000288725">
    <property type="component" value="Unassembled WGS sequence"/>
</dbReference>
<evidence type="ECO:0000313" key="5">
    <source>
        <dbReference type="Proteomes" id="UP000288725"/>
    </source>
</evidence>
<feature type="region of interest" description="Disordered" evidence="1">
    <location>
        <begin position="125"/>
        <end position="170"/>
    </location>
</feature>
<dbReference type="OMA" id="TYHEFAQ"/>
<gene>
    <name evidence="2" type="ORF">BJF96_g1397</name>
    <name evidence="3" type="ORF">VDGE_01392</name>
</gene>
<reference evidence="3 5" key="2">
    <citation type="submission" date="2018-12" db="EMBL/GenBank/DDBJ databases">
        <title>Genome of Verticillium dahliae isolate Getta Getta.</title>
        <authorList>
            <person name="Gardiner D.M."/>
        </authorList>
    </citation>
    <scope>NUCLEOTIDE SEQUENCE [LARGE SCALE GENOMIC DNA]</scope>
    <source>
        <strain evidence="3 5">Getta Getta</strain>
    </source>
</reference>
<proteinExistence type="predicted"/>
<organism evidence="2 4">
    <name type="scientific">Verticillium dahliae</name>
    <name type="common">Verticillium wilt</name>
    <dbReference type="NCBI Taxonomy" id="27337"/>
    <lineage>
        <taxon>Eukaryota</taxon>
        <taxon>Fungi</taxon>
        <taxon>Dikarya</taxon>
        <taxon>Ascomycota</taxon>
        <taxon>Pezizomycotina</taxon>
        <taxon>Sordariomycetes</taxon>
        <taxon>Hypocreomycetidae</taxon>
        <taxon>Glomerellales</taxon>
        <taxon>Plectosphaerellaceae</taxon>
        <taxon>Verticillium</taxon>
    </lineage>
</organism>
<evidence type="ECO:0000313" key="2">
    <source>
        <dbReference type="EMBL" id="PNH35688.1"/>
    </source>
</evidence>
<accession>A0A2J8CF90</accession>
<feature type="compositionally biased region" description="Acidic residues" evidence="1">
    <location>
        <begin position="133"/>
        <end position="158"/>
    </location>
</feature>
<protein>
    <submittedName>
        <fullName evidence="2">Uncharacterized protein</fullName>
    </submittedName>
</protein>
<evidence type="ECO:0000313" key="3">
    <source>
        <dbReference type="EMBL" id="RXG44988.1"/>
    </source>
</evidence>
<dbReference type="EMBL" id="MPSH01000003">
    <property type="protein sequence ID" value="PNH35688.1"/>
    <property type="molecule type" value="Genomic_DNA"/>
</dbReference>
<reference evidence="2 4" key="1">
    <citation type="submission" date="2017-12" db="EMBL/GenBank/DDBJ databases">
        <title>Comparative genomics yields insights into virulence evolution of Verticillium dahliae.</title>
        <authorList>
            <person name="Fan R."/>
            <person name="Armitage A.D."/>
            <person name="Cascant-Lopez E."/>
            <person name="Sobczyk M."/>
            <person name="Cockerton H.M."/>
            <person name="Harrison R.J."/>
        </authorList>
    </citation>
    <scope>NUCLEOTIDE SEQUENCE [LARGE SCALE GENOMIC DNA]</scope>
    <source>
        <strain evidence="2 4">12008</strain>
    </source>
</reference>
<name>A0A2J8CF90_VERDA</name>
<sequence>MSLVDHTIPSRESTHSITHAATCVQDELHTQDKQPSNNESSAPSDVSSSSATHDNDIKYQDNMLDEYYDADDIMATESAKTEACLKSGDAPALPPRSNLRSSRLLNAFTIKLAADEQTTTLSRATPQDVYLSSEEDASSSADEFDEFSDYDFESESEESTGSPVRRKSHEDTAKVVSVVFIGKPSIIDLPATRRSASPTSSPGRPQSSLGTSVTEPSLCRLSISSSSTGVSFNPTHPPRSSSMFVGAMAKQKPAFLSIDPYAGKTYEQTLDEERESDQPVTPRTPTAILKRGLSIVRKRSKPALKDQFNSASTASLPLETKEQASPAATGPISYNDIMKAAKRNTRDSALMSPASPVASSPVSSTGGKNRILSSFHRRKSIKA</sequence>
<dbReference type="OrthoDB" id="4838114at2759"/>
<dbReference type="EMBL" id="RSDZ01000070">
    <property type="protein sequence ID" value="RXG44988.1"/>
    <property type="molecule type" value="Genomic_DNA"/>
</dbReference>
<dbReference type="Proteomes" id="UP000236305">
    <property type="component" value="Unassembled WGS sequence"/>
</dbReference>
<evidence type="ECO:0000256" key="1">
    <source>
        <dbReference type="SAM" id="MobiDB-lite"/>
    </source>
</evidence>